<evidence type="ECO:0000313" key="8">
    <source>
        <dbReference type="Proteomes" id="UP000253551"/>
    </source>
</evidence>
<evidence type="ECO:0000256" key="1">
    <source>
        <dbReference type="ARBA" id="ARBA00001936"/>
    </source>
</evidence>
<dbReference type="EMBL" id="PJQM01004640">
    <property type="protein sequence ID" value="RCH83776.1"/>
    <property type="molecule type" value="Genomic_DNA"/>
</dbReference>
<accession>A0A367J1H1</accession>
<dbReference type="InterPro" id="IPR039121">
    <property type="entry name" value="NUDT19"/>
</dbReference>
<dbReference type="InterPro" id="IPR015797">
    <property type="entry name" value="NUDIX_hydrolase-like_dom_sf"/>
</dbReference>
<sequence length="124" mass="13975">MSTKPAIRPSASLIVAAPMPKEEVRDGTNYRILMMKRNAKSSFINAHVYPGGIVDKADHYSNWIDGKLANEKEGYMLTNKICAIRETFEESGLLLTTPPSNTIKELDVNEWKHKVHQDASQFKV</sequence>
<dbReference type="SUPFAM" id="SSF55811">
    <property type="entry name" value="Nudix"/>
    <property type="match status" value="1"/>
</dbReference>
<evidence type="ECO:0000313" key="7">
    <source>
        <dbReference type="EMBL" id="RCH83776.1"/>
    </source>
</evidence>
<evidence type="ECO:0000256" key="4">
    <source>
        <dbReference type="ARBA" id="ARBA00022801"/>
    </source>
</evidence>
<keyword evidence="3" id="KW-0479">Metal-binding</keyword>
<feature type="non-terminal residue" evidence="7">
    <location>
        <position position="124"/>
    </location>
</feature>
<keyword evidence="6" id="KW-0464">Manganese</keyword>
<dbReference type="OrthoDB" id="1695362at2759"/>
<organism evidence="7 8">
    <name type="scientific">Rhizopus stolonifer</name>
    <name type="common">Rhizopus nigricans</name>
    <dbReference type="NCBI Taxonomy" id="4846"/>
    <lineage>
        <taxon>Eukaryota</taxon>
        <taxon>Fungi</taxon>
        <taxon>Fungi incertae sedis</taxon>
        <taxon>Mucoromycota</taxon>
        <taxon>Mucoromycotina</taxon>
        <taxon>Mucoromycetes</taxon>
        <taxon>Mucorales</taxon>
        <taxon>Mucorineae</taxon>
        <taxon>Rhizopodaceae</taxon>
        <taxon>Rhizopus</taxon>
    </lineage>
</organism>
<evidence type="ECO:0000256" key="6">
    <source>
        <dbReference type="ARBA" id="ARBA00023211"/>
    </source>
</evidence>
<proteinExistence type="predicted"/>
<dbReference type="AlphaFoldDB" id="A0A367J1H1"/>
<gene>
    <name evidence="7" type="primary">NUDT19_1</name>
    <name evidence="7" type="ORF">CU098_001058</name>
</gene>
<evidence type="ECO:0000256" key="3">
    <source>
        <dbReference type="ARBA" id="ARBA00022723"/>
    </source>
</evidence>
<dbReference type="GO" id="GO:0016818">
    <property type="term" value="F:hydrolase activity, acting on acid anhydrides, in phosphorus-containing anhydrides"/>
    <property type="evidence" value="ECO:0007669"/>
    <property type="project" value="InterPro"/>
</dbReference>
<comment type="cofactor">
    <cofactor evidence="2">
        <name>Mg(2+)</name>
        <dbReference type="ChEBI" id="CHEBI:18420"/>
    </cofactor>
</comment>
<dbReference type="GO" id="GO:0005739">
    <property type="term" value="C:mitochondrion"/>
    <property type="evidence" value="ECO:0007669"/>
    <property type="project" value="TreeGrafter"/>
</dbReference>
<dbReference type="STRING" id="4846.A0A367J1H1"/>
<dbReference type="PANTHER" id="PTHR12318">
    <property type="entry name" value="TESTOSTERONE-REGULATED PROTEIN RP2"/>
    <property type="match status" value="1"/>
</dbReference>
<name>A0A367J1H1_RHIST</name>
<keyword evidence="8" id="KW-1185">Reference proteome</keyword>
<dbReference type="Gene3D" id="3.90.79.10">
    <property type="entry name" value="Nucleoside Triphosphate Pyrophosphohydrolase"/>
    <property type="match status" value="1"/>
</dbReference>
<evidence type="ECO:0000256" key="2">
    <source>
        <dbReference type="ARBA" id="ARBA00001946"/>
    </source>
</evidence>
<dbReference type="GO" id="GO:0046872">
    <property type="term" value="F:metal ion binding"/>
    <property type="evidence" value="ECO:0007669"/>
    <property type="project" value="UniProtKB-KW"/>
</dbReference>
<protein>
    <submittedName>
        <fullName evidence="7">Nucleoside diphosphate-linked moiety X motif 19, mitochondrial</fullName>
    </submittedName>
</protein>
<comment type="cofactor">
    <cofactor evidence="1">
        <name>Mn(2+)</name>
        <dbReference type="ChEBI" id="CHEBI:29035"/>
    </cofactor>
</comment>
<keyword evidence="4" id="KW-0378">Hydrolase</keyword>
<evidence type="ECO:0000256" key="5">
    <source>
        <dbReference type="ARBA" id="ARBA00022842"/>
    </source>
</evidence>
<keyword evidence="5" id="KW-0460">Magnesium</keyword>
<reference evidence="7 8" key="1">
    <citation type="journal article" date="2018" name="G3 (Bethesda)">
        <title>Phylogenetic and Phylogenomic Definition of Rhizopus Species.</title>
        <authorList>
            <person name="Gryganskyi A.P."/>
            <person name="Golan J."/>
            <person name="Dolatabadi S."/>
            <person name="Mondo S."/>
            <person name="Robb S."/>
            <person name="Idnurm A."/>
            <person name="Muszewska A."/>
            <person name="Steczkiewicz K."/>
            <person name="Masonjones S."/>
            <person name="Liao H.L."/>
            <person name="Gajdeczka M.T."/>
            <person name="Anike F."/>
            <person name="Vuek A."/>
            <person name="Anishchenko I.M."/>
            <person name="Voigt K."/>
            <person name="de Hoog G.S."/>
            <person name="Smith M.E."/>
            <person name="Heitman J."/>
            <person name="Vilgalys R."/>
            <person name="Stajich J.E."/>
        </authorList>
    </citation>
    <scope>NUCLEOTIDE SEQUENCE [LARGE SCALE GENOMIC DNA]</scope>
    <source>
        <strain evidence="7 8">LSU 92-RS-03</strain>
    </source>
</reference>
<dbReference type="Proteomes" id="UP000253551">
    <property type="component" value="Unassembled WGS sequence"/>
</dbReference>
<comment type="caution">
    <text evidence="7">The sequence shown here is derived from an EMBL/GenBank/DDBJ whole genome shotgun (WGS) entry which is preliminary data.</text>
</comment>
<dbReference type="PANTHER" id="PTHR12318:SF0">
    <property type="entry name" value="ACYL-COENZYME A DIPHOSPHATASE NUDT19"/>
    <property type="match status" value="1"/>
</dbReference>